<feature type="domain" description="S1 motif" evidence="1">
    <location>
        <begin position="119"/>
        <end position="190"/>
    </location>
</feature>
<dbReference type="GO" id="GO:0005840">
    <property type="term" value="C:ribosome"/>
    <property type="evidence" value="ECO:0007669"/>
    <property type="project" value="UniProtKB-KW"/>
</dbReference>
<keyword evidence="2" id="KW-0689">Ribosomal protein</keyword>
<keyword evidence="2" id="KW-0687">Ribonucleoprotein</keyword>
<dbReference type="RefSeq" id="WP_066354812.1">
    <property type="nucleotide sequence ID" value="NZ_LOED01000037.1"/>
</dbReference>
<comment type="caution">
    <text evidence="2">The sequence shown here is derived from an EMBL/GenBank/DDBJ whole genome shotgun (WGS) entry which is preliminary data.</text>
</comment>
<dbReference type="EMBL" id="LOED01000037">
    <property type="protein sequence ID" value="KXG74905.1"/>
    <property type="molecule type" value="Genomic_DNA"/>
</dbReference>
<dbReference type="InParanoid" id="A0A140L2Y0"/>
<dbReference type="InterPro" id="IPR003029">
    <property type="entry name" value="S1_domain"/>
</dbReference>
<organism evidence="2 3">
    <name type="scientific">Fervidicola ferrireducens</name>
    <dbReference type="NCBI Taxonomy" id="520764"/>
    <lineage>
        <taxon>Bacteria</taxon>
        <taxon>Bacillati</taxon>
        <taxon>Bacillota</taxon>
        <taxon>Clostridia</taxon>
        <taxon>Thermosediminibacterales</taxon>
        <taxon>Thermosediminibacteraceae</taxon>
        <taxon>Fervidicola</taxon>
    </lineage>
</organism>
<dbReference type="STRING" id="520764.AN618_21300"/>
<name>A0A140L2Y0_9FIRM</name>
<evidence type="ECO:0000313" key="2">
    <source>
        <dbReference type="EMBL" id="KXG74905.1"/>
    </source>
</evidence>
<dbReference type="InterPro" id="IPR012340">
    <property type="entry name" value="NA-bd_OB-fold"/>
</dbReference>
<evidence type="ECO:0000313" key="3">
    <source>
        <dbReference type="Proteomes" id="UP000070427"/>
    </source>
</evidence>
<accession>A0A140L2Y0</accession>
<dbReference type="Proteomes" id="UP000070427">
    <property type="component" value="Unassembled WGS sequence"/>
</dbReference>
<dbReference type="SMART" id="SM00316">
    <property type="entry name" value="S1"/>
    <property type="match status" value="2"/>
</dbReference>
<keyword evidence="3" id="KW-1185">Reference proteome</keyword>
<dbReference type="OrthoDB" id="9793609at2"/>
<dbReference type="AlphaFoldDB" id="A0A140L2Y0"/>
<dbReference type="Gene3D" id="2.40.50.140">
    <property type="entry name" value="Nucleic acid-binding proteins"/>
    <property type="match status" value="1"/>
</dbReference>
<protein>
    <submittedName>
        <fullName evidence="2">30S ribosomal protein S1</fullName>
    </submittedName>
</protein>
<proteinExistence type="predicted"/>
<evidence type="ECO:0000259" key="1">
    <source>
        <dbReference type="PROSITE" id="PS50126"/>
    </source>
</evidence>
<gene>
    <name evidence="2" type="primary">rpsA_3</name>
    <name evidence="2" type="ORF">AN618_21300</name>
</gene>
<dbReference type="GO" id="GO:0003676">
    <property type="term" value="F:nucleic acid binding"/>
    <property type="evidence" value="ECO:0007669"/>
    <property type="project" value="InterPro"/>
</dbReference>
<reference evidence="2 3" key="1">
    <citation type="submission" date="2015-12" db="EMBL/GenBank/DDBJ databases">
        <title>Draft genome sequnece of Fervidicola ferrireducens strain Y170.</title>
        <authorList>
            <person name="Patel B.K."/>
        </authorList>
    </citation>
    <scope>NUCLEOTIDE SEQUENCE [LARGE SCALE GENOMIC DNA]</scope>
    <source>
        <strain evidence="2 3">Y170</strain>
    </source>
</reference>
<dbReference type="PROSITE" id="PS50126">
    <property type="entry name" value="S1"/>
    <property type="match status" value="1"/>
</dbReference>
<dbReference type="SUPFAM" id="SSF50249">
    <property type="entry name" value="Nucleic acid-binding proteins"/>
    <property type="match status" value="2"/>
</dbReference>
<sequence length="265" mass="29211">MGEVFYLDYYRNWKKGVKNNVDVMEYLFQARLTRESIPATIAALDFMVDGPTWILSFPNLDGVKGLVPASEAGVDARVMSRLVGQKLKVKVKGIDRANKLAACSVREVFEEAAQKLKTGDILEGTVLTTAPGGTLLVIADDALVEIPKEKARKFLSLPVYQQYSPGQQVEVRIVSVDEGKATGEVVLPDPWEHADYKRGQFVSAIVYKIKDGIVWLEPELTPGLLGIAPVPVKGSLERGDRVIAVVATFDPSAKKLRFRIVRRVS</sequence>